<comment type="caution">
    <text evidence="5">The sequence shown here is derived from an EMBL/GenBank/DDBJ whole genome shotgun (WGS) entry which is preliminary data.</text>
</comment>
<sequence length="873" mass="96830">MLAAEDYVFLHRQYNTHHNENSSSANNSTVNSRIPLQATDRLNKPSSIKYGPAETHSDLPSPSQQTYKVGGNTDGVDNYQSSHDLHYSFGDLEISRHPLSLDSTLDNSFTDNPAGTDDKRHNGDNTVFNKPSTATQVKPNRKSSQESLARRTSNASFPVVSNGADGSLHREGKENLDPNNANGGARSHSVPFATNMPPFATKFGNLQHSPPPFSMFQGSYHSSLVQPVLSRQSSAPAVVVNHSSMDVDVMESDMLAKLQESPDTITQLTWKCDQLTAELEKVDFVLTVVPCVLINSCQIIASLQTRFASTDLELRSQVAAANRLRDSHVKLVDKERELVTLQGLLTRVAIENKNGAGIVGGELDDLLRQIVPETKSQSTTTDPVASESDGKTELAMEVEELRSRLHRATQEIDAERMRVNVRDREIEELRAELMSRTSFSAATGGGMIDSVVDMSRTRSSSISSVGEGGIVTSGLGGEGYVDVGRSNRPDYRGFNPERLHSAGSNHSFVRIESKESRSSNTAEYRRMFEKQSNADWSTLVDRILQNTDQQASIFLQQKLKGATSEQRDGIFVAVLGRALSLITNRFGNFLVQRCLEFGNPQQIRAVVGVMRGNVLALACDPFGVEEELKATLVTELFRKIPDTIVHKYACHVWQKVFEIRWNSPPAVMTYVNAALLGQWHQVALDETGSLVVQNIFENCSEQEKRPVVMEVLEHVVAIAKGQWGNWVIQHVLENGIPSDRAKVLQAVMDEAVQMSLDQFSSKVVEKALRIGGVEVMGKIIQKLSISQPSRPRIPLVDVASDQYGNYIVQYILNNSSDEQREVCARLIRRHMVSLRGSKYGQKVAFMVEKFAQDGAIPSEHDVHRQRRKSSVRY</sequence>
<evidence type="ECO:0000313" key="6">
    <source>
        <dbReference type="Proteomes" id="UP000274822"/>
    </source>
</evidence>
<dbReference type="SUPFAM" id="SSF48371">
    <property type="entry name" value="ARM repeat"/>
    <property type="match status" value="1"/>
</dbReference>
<dbReference type="GO" id="GO:0010608">
    <property type="term" value="P:post-transcriptional regulation of gene expression"/>
    <property type="evidence" value="ECO:0007669"/>
    <property type="project" value="TreeGrafter"/>
</dbReference>
<evidence type="ECO:0000256" key="3">
    <source>
        <dbReference type="SAM" id="MobiDB-lite"/>
    </source>
</evidence>
<dbReference type="InterPro" id="IPR033712">
    <property type="entry name" value="Pumilio_RNA-bd"/>
</dbReference>
<feature type="repeat" description="Pumilio" evidence="2">
    <location>
        <begin position="710"/>
        <end position="745"/>
    </location>
</feature>
<evidence type="ECO:0000313" key="5">
    <source>
        <dbReference type="EMBL" id="RUS24356.1"/>
    </source>
</evidence>
<feature type="compositionally biased region" description="Polar residues" evidence="3">
    <location>
        <begin position="145"/>
        <end position="156"/>
    </location>
</feature>
<feature type="compositionally biased region" description="Polar residues" evidence="3">
    <location>
        <begin position="374"/>
        <end position="383"/>
    </location>
</feature>
<reference evidence="5 6" key="1">
    <citation type="journal article" date="2018" name="New Phytol.">
        <title>Phylogenomics of Endogonaceae and evolution of mycorrhizas within Mucoromycota.</title>
        <authorList>
            <person name="Chang Y."/>
            <person name="Desiro A."/>
            <person name="Na H."/>
            <person name="Sandor L."/>
            <person name="Lipzen A."/>
            <person name="Clum A."/>
            <person name="Barry K."/>
            <person name="Grigoriev I.V."/>
            <person name="Martin F.M."/>
            <person name="Stajich J.E."/>
            <person name="Smith M.E."/>
            <person name="Bonito G."/>
            <person name="Spatafora J.W."/>
        </authorList>
    </citation>
    <scope>NUCLEOTIDE SEQUENCE [LARGE SCALE GENOMIC DNA]</scope>
    <source>
        <strain evidence="5 6">AD002</strain>
    </source>
</reference>
<keyword evidence="6" id="KW-1185">Reference proteome</keyword>
<dbReference type="Pfam" id="PF00806">
    <property type="entry name" value="PUF"/>
    <property type="match status" value="7"/>
</dbReference>
<name>A0A433Q3K3_9FUNG</name>
<evidence type="ECO:0000256" key="1">
    <source>
        <dbReference type="ARBA" id="ARBA00022737"/>
    </source>
</evidence>
<dbReference type="PANTHER" id="PTHR12537:SF48">
    <property type="entry name" value="MEIOTIC COILED-COIL PROTEIN 2"/>
    <property type="match status" value="1"/>
</dbReference>
<dbReference type="CDD" id="cd07920">
    <property type="entry name" value="Pumilio"/>
    <property type="match status" value="1"/>
</dbReference>
<dbReference type="GO" id="GO:0003730">
    <property type="term" value="F:mRNA 3'-UTR binding"/>
    <property type="evidence" value="ECO:0007669"/>
    <property type="project" value="TreeGrafter"/>
</dbReference>
<dbReference type="PANTHER" id="PTHR12537">
    <property type="entry name" value="RNA BINDING PROTEIN PUMILIO-RELATED"/>
    <property type="match status" value="1"/>
</dbReference>
<feature type="repeat" description="Pumilio" evidence="2">
    <location>
        <begin position="674"/>
        <end position="709"/>
    </location>
</feature>
<feature type="region of interest" description="Disordered" evidence="3">
    <location>
        <begin position="373"/>
        <end position="392"/>
    </location>
</feature>
<feature type="repeat" description="Pumilio" evidence="2">
    <location>
        <begin position="573"/>
        <end position="608"/>
    </location>
</feature>
<proteinExistence type="predicted"/>
<dbReference type="InterPro" id="IPR011989">
    <property type="entry name" value="ARM-like"/>
</dbReference>
<dbReference type="SMART" id="SM00025">
    <property type="entry name" value="Pumilio"/>
    <property type="match status" value="7"/>
</dbReference>
<feature type="repeat" description="Pumilio" evidence="2">
    <location>
        <begin position="790"/>
        <end position="828"/>
    </location>
</feature>
<dbReference type="InterPro" id="IPR016024">
    <property type="entry name" value="ARM-type_fold"/>
</dbReference>
<feature type="region of interest" description="Disordered" evidence="3">
    <location>
        <begin position="36"/>
        <end position="79"/>
    </location>
</feature>
<dbReference type="EMBL" id="RBNJ01016283">
    <property type="protein sequence ID" value="RUS24356.1"/>
    <property type="molecule type" value="Genomic_DNA"/>
</dbReference>
<dbReference type="GO" id="GO:0005737">
    <property type="term" value="C:cytoplasm"/>
    <property type="evidence" value="ECO:0007669"/>
    <property type="project" value="TreeGrafter"/>
</dbReference>
<organism evidence="5 6">
    <name type="scientific">Jimgerdemannia flammicorona</name>
    <dbReference type="NCBI Taxonomy" id="994334"/>
    <lineage>
        <taxon>Eukaryota</taxon>
        <taxon>Fungi</taxon>
        <taxon>Fungi incertae sedis</taxon>
        <taxon>Mucoromycota</taxon>
        <taxon>Mucoromycotina</taxon>
        <taxon>Endogonomycetes</taxon>
        <taxon>Endogonales</taxon>
        <taxon>Endogonaceae</taxon>
        <taxon>Jimgerdemannia</taxon>
    </lineage>
</organism>
<evidence type="ECO:0000256" key="2">
    <source>
        <dbReference type="PROSITE-ProRule" id="PRU00317"/>
    </source>
</evidence>
<protein>
    <submittedName>
        <fullName evidence="5">Armadillo-type protein</fullName>
    </submittedName>
</protein>
<feature type="repeat" description="Pumilio" evidence="2">
    <location>
        <begin position="746"/>
        <end position="781"/>
    </location>
</feature>
<dbReference type="Gene3D" id="1.25.10.10">
    <property type="entry name" value="Leucine-rich Repeat Variant"/>
    <property type="match status" value="1"/>
</dbReference>
<gene>
    <name evidence="5" type="ORF">BC938DRAFT_473716</name>
</gene>
<feature type="region of interest" description="Disordered" evidence="3">
    <location>
        <begin position="105"/>
        <end position="187"/>
    </location>
</feature>
<dbReference type="Proteomes" id="UP000274822">
    <property type="component" value="Unassembled WGS sequence"/>
</dbReference>
<dbReference type="AlphaFoldDB" id="A0A433Q3K3"/>
<dbReference type="InterPro" id="IPR001313">
    <property type="entry name" value="Pumilio_RNA-bd_rpt"/>
</dbReference>
<evidence type="ECO:0000259" key="4">
    <source>
        <dbReference type="PROSITE" id="PS50303"/>
    </source>
</evidence>
<feature type="compositionally biased region" description="Polar residues" evidence="3">
    <location>
        <begin position="124"/>
        <end position="138"/>
    </location>
</feature>
<accession>A0A433Q3K3</accession>
<feature type="domain" description="PUM-HD" evidence="4">
    <location>
        <begin position="511"/>
        <end position="851"/>
    </location>
</feature>
<dbReference type="InterPro" id="IPR033133">
    <property type="entry name" value="PUM-HD"/>
</dbReference>
<feature type="compositionally biased region" description="Basic and acidic residues" evidence="3">
    <location>
        <begin position="167"/>
        <end position="176"/>
    </location>
</feature>
<feature type="compositionally biased region" description="Polar residues" evidence="3">
    <location>
        <begin position="58"/>
        <end position="67"/>
    </location>
</feature>
<dbReference type="PROSITE" id="PS50302">
    <property type="entry name" value="PUM"/>
    <property type="match status" value="5"/>
</dbReference>
<keyword evidence="1" id="KW-0677">Repeat</keyword>
<dbReference type="PROSITE" id="PS50303">
    <property type="entry name" value="PUM_HD"/>
    <property type="match status" value="1"/>
</dbReference>